<name>A0A1W0WAJ2_HYPEX</name>
<dbReference type="Pfam" id="PF20175">
    <property type="entry name" value="Tra1_central"/>
    <property type="match status" value="2"/>
</dbReference>
<evidence type="ECO:0000313" key="2">
    <source>
        <dbReference type="Proteomes" id="UP000192578"/>
    </source>
</evidence>
<dbReference type="InterPro" id="IPR046807">
    <property type="entry name" value="Tra1_central"/>
</dbReference>
<dbReference type="SUPFAM" id="SSF48371">
    <property type="entry name" value="ARM repeat"/>
    <property type="match status" value="1"/>
</dbReference>
<proteinExistence type="predicted"/>
<evidence type="ECO:0000313" key="1">
    <source>
        <dbReference type="EMBL" id="OQV12190.1"/>
    </source>
</evidence>
<reference evidence="2" key="1">
    <citation type="submission" date="2017-01" db="EMBL/GenBank/DDBJ databases">
        <title>Comparative genomics of anhydrobiosis in the tardigrade Hypsibius dujardini.</title>
        <authorList>
            <person name="Yoshida Y."/>
            <person name="Koutsovoulos G."/>
            <person name="Laetsch D."/>
            <person name="Stevens L."/>
            <person name="Kumar S."/>
            <person name="Horikawa D."/>
            <person name="Ishino K."/>
            <person name="Komine S."/>
            <person name="Tomita M."/>
            <person name="Blaxter M."/>
            <person name="Arakawa K."/>
        </authorList>
    </citation>
    <scope>NUCLEOTIDE SEQUENCE [LARGE SCALE GENOMIC DNA]</scope>
    <source>
        <strain evidence="2">Z151</strain>
    </source>
</reference>
<accession>A0A1W0WAJ2</accession>
<dbReference type="Proteomes" id="UP000192578">
    <property type="component" value="Unassembled WGS sequence"/>
</dbReference>
<protein>
    <submittedName>
        <fullName evidence="1">Transcription-associated protein 1</fullName>
    </submittedName>
</protein>
<keyword evidence="2" id="KW-1185">Reference proteome</keyword>
<sequence>MDGSDPSHLFPPPLPVPSLPVMYNTPRGDVAYDLSTKLWMDANVGNKQWLTQAVSVADTNRDLSERQKAVEDVLDGFDTVSPTFTNADVTHRVFLVMSRTVAYTAPQFVQDEPLNLFRKTVLRLIHRIVILDCARPLHDAIIPQLIQVIDNDNEDNAIQCMKTLMEIIKIYRTTQPPSPIFSNQALVAFVVKLCKRWTNLPRMLNKVLDMQQVKPVISAAGAVDLAAAAAQIITSVVINNSPSSVGEPPGNPITLLPTSSSSLRFLSESTMIIMFSQNNMRVKIDEMYPTFGQDAINIMLAELDVSGVEQFIEGLKDKPHEQARVLGAYHEFMITYCKVPQLFAYAARNFCKNVQDYSVFGRCVVRLLTICPKEIVWGRREIFGAIKQVASHDWKEGLIPFIPQLLDLDFLLGPSHGCREILKATAVSMALDMLHYLRGHLSLTVFEKVINLMVAYFADRSLGIQLHGMLLRTMSTNLSESVIAAARAENKLEEGRTIFLRVLNVLGLRLKVMVKYSLPIYKQKLKSAASQGSVLEPNEIADNSSHLLLEQRQFLRSIVTAIRTFLYCVKECSSDGNPFIRPEDLKVLTRICKYSVQATELFVIGTSGPSAAKMVAAQTGKPLEKDFTENLADTMKAFPFDVYRDIFQHMFWRFLDLFKDEQLQQILTAVLNALIPYSGYSGITTTTMLDVGVARFPELAEASNDVSLSVLKIFKILFGAVSLYPKEVEQYFKPLLQKIFHQGFALCMRARDPYNLLLMFRAFFRAMGGGGHEVLYQDFLPNLPMILQVGTV</sequence>
<dbReference type="AlphaFoldDB" id="A0A1W0WAJ2"/>
<dbReference type="InterPro" id="IPR016024">
    <property type="entry name" value="ARM-type_fold"/>
</dbReference>
<gene>
    <name evidence="1" type="ORF">BV898_13532</name>
</gene>
<dbReference type="OrthoDB" id="5570127at2759"/>
<dbReference type="EMBL" id="MTYJ01000151">
    <property type="protein sequence ID" value="OQV12190.1"/>
    <property type="molecule type" value="Genomic_DNA"/>
</dbReference>
<comment type="caution">
    <text evidence="1">The sequence shown here is derived from an EMBL/GenBank/DDBJ whole genome shotgun (WGS) entry which is preliminary data.</text>
</comment>
<organism evidence="1 2">
    <name type="scientific">Hypsibius exemplaris</name>
    <name type="common">Freshwater tardigrade</name>
    <dbReference type="NCBI Taxonomy" id="2072580"/>
    <lineage>
        <taxon>Eukaryota</taxon>
        <taxon>Metazoa</taxon>
        <taxon>Ecdysozoa</taxon>
        <taxon>Tardigrada</taxon>
        <taxon>Eutardigrada</taxon>
        <taxon>Parachela</taxon>
        <taxon>Hypsibioidea</taxon>
        <taxon>Hypsibiidae</taxon>
        <taxon>Hypsibius</taxon>
    </lineage>
</organism>